<dbReference type="GO" id="GO:0017136">
    <property type="term" value="F:histone deacetylase activity, NAD-dependent"/>
    <property type="evidence" value="ECO:0007669"/>
    <property type="project" value="TreeGrafter"/>
</dbReference>
<feature type="compositionally biased region" description="Basic and acidic residues" evidence="3">
    <location>
        <begin position="147"/>
        <end position="169"/>
    </location>
</feature>
<evidence type="ECO:0000313" key="5">
    <source>
        <dbReference type="EMBL" id="CAG8729066.1"/>
    </source>
</evidence>
<dbReference type="InterPro" id="IPR026590">
    <property type="entry name" value="Ssirtuin_cat_dom"/>
</dbReference>
<dbReference type="Gene3D" id="3.40.50.1220">
    <property type="entry name" value="TPP-binding domain"/>
    <property type="match status" value="1"/>
</dbReference>
<dbReference type="GO" id="GO:0070403">
    <property type="term" value="F:NAD+ binding"/>
    <property type="evidence" value="ECO:0007669"/>
    <property type="project" value="TreeGrafter"/>
</dbReference>
<name>A0A9N9IAR8_9GLOM</name>
<dbReference type="PANTHER" id="PTHR11085:SF8">
    <property type="entry name" value="NAD-DEPENDENT HISTONE DEACETYLASE HST3"/>
    <property type="match status" value="1"/>
</dbReference>
<evidence type="ECO:0000256" key="2">
    <source>
        <dbReference type="PROSITE-ProRule" id="PRU00236"/>
    </source>
</evidence>
<feature type="domain" description="Deacetylase sirtuin-type" evidence="4">
    <location>
        <begin position="1"/>
        <end position="125"/>
    </location>
</feature>
<accession>A0A9N9IAR8</accession>
<evidence type="ECO:0000313" key="6">
    <source>
        <dbReference type="Proteomes" id="UP000789342"/>
    </source>
</evidence>
<organism evidence="5 6">
    <name type="scientific">Acaulospora morrowiae</name>
    <dbReference type="NCBI Taxonomy" id="94023"/>
    <lineage>
        <taxon>Eukaryota</taxon>
        <taxon>Fungi</taxon>
        <taxon>Fungi incertae sedis</taxon>
        <taxon>Mucoromycota</taxon>
        <taxon>Glomeromycotina</taxon>
        <taxon>Glomeromycetes</taxon>
        <taxon>Diversisporales</taxon>
        <taxon>Acaulosporaceae</taxon>
        <taxon>Acaulospora</taxon>
    </lineage>
</organism>
<evidence type="ECO:0000256" key="1">
    <source>
        <dbReference type="ARBA" id="ARBA00023027"/>
    </source>
</evidence>
<comment type="caution">
    <text evidence="2">Lacks conserved residue(s) required for the propagation of feature annotation.</text>
</comment>
<dbReference type="PANTHER" id="PTHR11085">
    <property type="entry name" value="NAD-DEPENDENT PROTEIN DEACYLASE SIRTUIN-5, MITOCHONDRIAL-RELATED"/>
    <property type="match status" value="1"/>
</dbReference>
<sequence length="284" mass="32792">MSLYPEDARLEQGRRPHAIGQLKPTVLLYGDEHPKGYEISQIAAQDENRADCLVVMGTSLKIPGVRNLIKNFSRAVHDRNGYVILVNKSDVVRREWNGIIDYQIEGTCDDWVRLVDIELTNIEKKRILKKLPKNNLIETKESKKRLHGEEGSLEKSGKKVKLRKEQLESKREKKVKVSKEIERKEKKSSRVLRCTSFDVKGKNISVPKETRRTRNSKTKPLVEKITDQKSTRVKRKISEAELGDADSRQTTLQLRRTNRNASKQNSINSKLTDLTSPIYFINFR</sequence>
<evidence type="ECO:0000256" key="3">
    <source>
        <dbReference type="SAM" id="MobiDB-lite"/>
    </source>
</evidence>
<keyword evidence="1" id="KW-0520">NAD</keyword>
<dbReference type="AlphaFoldDB" id="A0A9N9IAR8"/>
<evidence type="ECO:0000259" key="4">
    <source>
        <dbReference type="PROSITE" id="PS50305"/>
    </source>
</evidence>
<dbReference type="GO" id="GO:0005634">
    <property type="term" value="C:nucleus"/>
    <property type="evidence" value="ECO:0007669"/>
    <property type="project" value="TreeGrafter"/>
</dbReference>
<dbReference type="SUPFAM" id="SSF52467">
    <property type="entry name" value="DHS-like NAD/FAD-binding domain"/>
    <property type="match status" value="1"/>
</dbReference>
<dbReference type="EMBL" id="CAJVPV010025486">
    <property type="protein sequence ID" value="CAG8729066.1"/>
    <property type="molecule type" value="Genomic_DNA"/>
</dbReference>
<feature type="region of interest" description="Disordered" evidence="3">
    <location>
        <begin position="142"/>
        <end position="169"/>
    </location>
</feature>
<dbReference type="PROSITE" id="PS50305">
    <property type="entry name" value="SIRTUIN"/>
    <property type="match status" value="1"/>
</dbReference>
<dbReference type="OrthoDB" id="2919105at2759"/>
<proteinExistence type="predicted"/>
<keyword evidence="6" id="KW-1185">Reference proteome</keyword>
<protein>
    <submittedName>
        <fullName evidence="5">734_t:CDS:1</fullName>
    </submittedName>
</protein>
<reference evidence="5" key="1">
    <citation type="submission" date="2021-06" db="EMBL/GenBank/DDBJ databases">
        <authorList>
            <person name="Kallberg Y."/>
            <person name="Tangrot J."/>
            <person name="Rosling A."/>
        </authorList>
    </citation>
    <scope>NUCLEOTIDE SEQUENCE</scope>
    <source>
        <strain evidence="5">CL551</strain>
    </source>
</reference>
<dbReference type="InterPro" id="IPR050134">
    <property type="entry name" value="NAD-dep_sirtuin_deacylases"/>
</dbReference>
<dbReference type="Proteomes" id="UP000789342">
    <property type="component" value="Unassembled WGS sequence"/>
</dbReference>
<comment type="caution">
    <text evidence="5">The sequence shown here is derived from an EMBL/GenBank/DDBJ whole genome shotgun (WGS) entry which is preliminary data.</text>
</comment>
<gene>
    <name evidence="5" type="ORF">AMORRO_LOCUS13876</name>
</gene>
<dbReference type="InterPro" id="IPR029035">
    <property type="entry name" value="DHS-like_NAD/FAD-binding_dom"/>
</dbReference>